<name>A0A7J6V3U5_THATH</name>
<proteinExistence type="predicted"/>
<evidence type="ECO:0000313" key="3">
    <source>
        <dbReference type="Proteomes" id="UP000554482"/>
    </source>
</evidence>
<keyword evidence="1" id="KW-0732">Signal</keyword>
<gene>
    <name evidence="2" type="ORF">FRX31_030684</name>
</gene>
<feature type="signal peptide" evidence="1">
    <location>
        <begin position="1"/>
        <end position="24"/>
    </location>
</feature>
<accession>A0A7J6V3U5</accession>
<reference evidence="2 3" key="1">
    <citation type="submission" date="2020-06" db="EMBL/GenBank/DDBJ databases">
        <title>Transcriptomic and genomic resources for Thalictrum thalictroides and T. hernandezii: Facilitating candidate gene discovery in an emerging model plant lineage.</title>
        <authorList>
            <person name="Arias T."/>
            <person name="Riano-Pachon D.M."/>
            <person name="Di Stilio V.S."/>
        </authorList>
    </citation>
    <scope>NUCLEOTIDE SEQUENCE [LARGE SCALE GENOMIC DNA]</scope>
    <source>
        <strain evidence="3">cv. WT478/WT964</strain>
        <tissue evidence="2">Leaves</tissue>
    </source>
</reference>
<feature type="chain" id="PRO_5029553572" evidence="1">
    <location>
        <begin position="25"/>
        <end position="78"/>
    </location>
</feature>
<dbReference type="AlphaFoldDB" id="A0A7J6V3U5"/>
<dbReference type="EMBL" id="JABWDY010038416">
    <property type="protein sequence ID" value="KAF5179729.1"/>
    <property type="molecule type" value="Genomic_DNA"/>
</dbReference>
<comment type="caution">
    <text evidence="2">The sequence shown here is derived from an EMBL/GenBank/DDBJ whole genome shotgun (WGS) entry which is preliminary data.</text>
</comment>
<evidence type="ECO:0000256" key="1">
    <source>
        <dbReference type="SAM" id="SignalP"/>
    </source>
</evidence>
<organism evidence="2 3">
    <name type="scientific">Thalictrum thalictroides</name>
    <name type="common">Rue-anemone</name>
    <name type="synonym">Anemone thalictroides</name>
    <dbReference type="NCBI Taxonomy" id="46969"/>
    <lineage>
        <taxon>Eukaryota</taxon>
        <taxon>Viridiplantae</taxon>
        <taxon>Streptophyta</taxon>
        <taxon>Embryophyta</taxon>
        <taxon>Tracheophyta</taxon>
        <taxon>Spermatophyta</taxon>
        <taxon>Magnoliopsida</taxon>
        <taxon>Ranunculales</taxon>
        <taxon>Ranunculaceae</taxon>
        <taxon>Thalictroideae</taxon>
        <taxon>Thalictrum</taxon>
    </lineage>
</organism>
<evidence type="ECO:0000313" key="2">
    <source>
        <dbReference type="EMBL" id="KAF5179729.1"/>
    </source>
</evidence>
<keyword evidence="3" id="KW-1185">Reference proteome</keyword>
<dbReference type="Proteomes" id="UP000554482">
    <property type="component" value="Unassembled WGS sequence"/>
</dbReference>
<sequence>MATPTSVILKLVCVVVACMVMTTAHVDCGSRSDNLSTCLPTLSQAGMSHQLVAVASDPSRLLPSLHQIVKLLANALSN</sequence>
<protein>
    <submittedName>
        <fullName evidence="2">Uncharacterized protein</fullName>
    </submittedName>
</protein>